<organism evidence="1 2">
    <name type="scientific">Mameliella alba</name>
    <dbReference type="NCBI Taxonomy" id="561184"/>
    <lineage>
        <taxon>Bacteria</taxon>
        <taxon>Pseudomonadati</taxon>
        <taxon>Pseudomonadota</taxon>
        <taxon>Alphaproteobacteria</taxon>
        <taxon>Rhodobacterales</taxon>
        <taxon>Roseobacteraceae</taxon>
        <taxon>Mameliella</taxon>
    </lineage>
</organism>
<evidence type="ECO:0000313" key="2">
    <source>
        <dbReference type="Proteomes" id="UP000030960"/>
    </source>
</evidence>
<dbReference type="Proteomes" id="UP000030960">
    <property type="component" value="Unassembled WGS sequence"/>
</dbReference>
<dbReference type="AlphaFoldDB" id="A0A0B3SRD1"/>
<dbReference type="OrthoDB" id="7877251at2"/>
<protein>
    <submittedName>
        <fullName evidence="1">Uncharacterized protein</fullName>
    </submittedName>
</protein>
<dbReference type="EMBL" id="JSUQ01000009">
    <property type="protein sequence ID" value="KHQ52999.1"/>
    <property type="molecule type" value="Genomic_DNA"/>
</dbReference>
<proteinExistence type="predicted"/>
<dbReference type="RefSeq" id="WP_043141769.1">
    <property type="nucleotide sequence ID" value="NZ_JSUQ01000009.1"/>
</dbReference>
<keyword evidence="2" id="KW-1185">Reference proteome</keyword>
<gene>
    <name evidence="1" type="ORF">OA50_02544</name>
</gene>
<name>A0A0B3SRD1_9RHOB</name>
<evidence type="ECO:0000313" key="1">
    <source>
        <dbReference type="EMBL" id="KHQ52999.1"/>
    </source>
</evidence>
<sequence>MSDAHLTDHEWRLKQAAEGKAIYSPGKTDEQVKAEMKAYRTPRARRLSVSDEELTAILTAADGVSTHFWQAAKTFEFLACVTEEGAISDDHGLGAVLFLLGVAFRSLDETDGKPLGQLRFKIEDETADSKEDAA</sequence>
<comment type="caution">
    <text evidence="1">The sequence shown here is derived from an EMBL/GenBank/DDBJ whole genome shotgun (WGS) entry which is preliminary data.</text>
</comment>
<reference evidence="1 2" key="1">
    <citation type="submission" date="2014-10" db="EMBL/GenBank/DDBJ databases">
        <title>Genome sequence of Ponticoccus sp. strain UMTAT08 isolated from clonal culture of toxic dinoflagellate Alexandrium tamiyavanichii.</title>
        <authorList>
            <person name="Gan H.Y."/>
            <person name="Muhd D.-D."/>
            <person name="Mohd Noor M.E."/>
            <person name="Yeong Y.S."/>
            <person name="Usup G."/>
        </authorList>
    </citation>
    <scope>NUCLEOTIDE SEQUENCE [LARGE SCALE GENOMIC DNA]</scope>
    <source>
        <strain evidence="1 2">UMTAT08</strain>
    </source>
</reference>
<accession>A0A0B3SRD1</accession>